<evidence type="ECO:0000256" key="1">
    <source>
        <dbReference type="SAM" id="SignalP"/>
    </source>
</evidence>
<proteinExistence type="predicted"/>
<reference evidence="2 3" key="1">
    <citation type="submission" date="2019-10" db="EMBL/GenBank/DDBJ databases">
        <title>Whole genome shotgun sequence of Acrocarpospora pleiomorpha NBRC 16267.</title>
        <authorList>
            <person name="Ichikawa N."/>
            <person name="Kimura A."/>
            <person name="Kitahashi Y."/>
            <person name="Komaki H."/>
            <person name="Oguchi A."/>
        </authorList>
    </citation>
    <scope>NUCLEOTIDE SEQUENCE [LARGE SCALE GENOMIC DNA]</scope>
    <source>
        <strain evidence="2 3">NBRC 16267</strain>
    </source>
</reference>
<dbReference type="EMBL" id="BLAF01000090">
    <property type="protein sequence ID" value="GES26539.1"/>
    <property type="molecule type" value="Genomic_DNA"/>
</dbReference>
<feature type="signal peptide" evidence="1">
    <location>
        <begin position="1"/>
        <end position="24"/>
    </location>
</feature>
<evidence type="ECO:0008006" key="4">
    <source>
        <dbReference type="Google" id="ProtNLM"/>
    </source>
</evidence>
<evidence type="ECO:0000313" key="3">
    <source>
        <dbReference type="Proteomes" id="UP000377595"/>
    </source>
</evidence>
<comment type="caution">
    <text evidence="2">The sequence shown here is derived from an EMBL/GenBank/DDBJ whole genome shotgun (WGS) entry which is preliminary data.</text>
</comment>
<dbReference type="RefSeq" id="WP_155351250.1">
    <property type="nucleotide sequence ID" value="NZ_BAAAHM010000021.1"/>
</dbReference>
<gene>
    <name evidence="2" type="ORF">Aple_094380</name>
</gene>
<dbReference type="OrthoDB" id="3515039at2"/>
<accession>A0A5M3Y2T8</accession>
<organism evidence="2 3">
    <name type="scientific">Acrocarpospora pleiomorpha</name>
    <dbReference type="NCBI Taxonomy" id="90975"/>
    <lineage>
        <taxon>Bacteria</taxon>
        <taxon>Bacillati</taxon>
        <taxon>Actinomycetota</taxon>
        <taxon>Actinomycetes</taxon>
        <taxon>Streptosporangiales</taxon>
        <taxon>Streptosporangiaceae</taxon>
        <taxon>Acrocarpospora</taxon>
    </lineage>
</organism>
<evidence type="ECO:0000313" key="2">
    <source>
        <dbReference type="EMBL" id="GES26539.1"/>
    </source>
</evidence>
<keyword evidence="3" id="KW-1185">Reference proteome</keyword>
<feature type="chain" id="PRO_5024289765" description="Lipoprotein" evidence="1">
    <location>
        <begin position="25"/>
        <end position="255"/>
    </location>
</feature>
<keyword evidence="1" id="KW-0732">Signal</keyword>
<dbReference type="PROSITE" id="PS51257">
    <property type="entry name" value="PROKAR_LIPOPROTEIN"/>
    <property type="match status" value="1"/>
</dbReference>
<protein>
    <recommendedName>
        <fullName evidence="4">Lipoprotein</fullName>
    </recommendedName>
</protein>
<name>A0A5M3Y2T8_9ACTN</name>
<dbReference type="Proteomes" id="UP000377595">
    <property type="component" value="Unassembled WGS sequence"/>
</dbReference>
<sequence length="255" mass="27382">MTIAIRTVVLGLAAALATACGAPAAPAPSQGIAQVNPLDALTAQLVEGRGVSVRELQETHVDGEKFNDGERTGKVQFNPAGVEGYDVTMKTSLMESGTRSVAVGPHTYQSGDPVEEVLPKGKKWQRWPSEPGKRSPFFTPMLILEPSTLKAVLATETEQIADVRKGQITLGALSAASPSLSADEIWRPDDREAALVMTWQMWTNPEGLPVRLLTEYRDPAAPLGDTLRKSDIRFTSWGGAVDLRKPPARLVSKGS</sequence>
<dbReference type="AlphaFoldDB" id="A0A5M3Y2T8"/>